<dbReference type="GO" id="GO:0009311">
    <property type="term" value="P:oligosaccharide metabolic process"/>
    <property type="evidence" value="ECO:0007669"/>
    <property type="project" value="InterPro"/>
</dbReference>
<protein>
    <submittedName>
        <fullName evidence="2">Mannosyl oligosaccharide glucosidase</fullName>
    </submittedName>
</protein>
<dbReference type="AlphaFoldDB" id="A0A0D8HDV3"/>
<accession>A0A0D8HDV3</accession>
<dbReference type="PANTHER" id="PTHR10412:SF10">
    <property type="entry name" value="GLYCOSYL HYDROLASE FAMILY 63 C-TERMINAL DOMAIN-CONTAINING PROTEIN"/>
    <property type="match status" value="1"/>
</dbReference>
<dbReference type="PATRIC" id="fig|1280514.3.peg.4266"/>
<feature type="domain" description="Mannosylglycerate hydrolase MGH1-like glycoside hydrolase" evidence="1">
    <location>
        <begin position="743"/>
        <end position="850"/>
    </location>
</feature>
<dbReference type="InterPro" id="IPR004888">
    <property type="entry name" value="Glycoside_hydrolase_63"/>
</dbReference>
<dbReference type="PANTHER" id="PTHR10412">
    <property type="entry name" value="MANNOSYL-OLIGOSACCHARIDE GLUCOSIDASE"/>
    <property type="match status" value="1"/>
</dbReference>
<comment type="caution">
    <text evidence="2">The sequence shown here is derived from an EMBL/GenBank/DDBJ whole genome shotgun (WGS) entry which is preliminary data.</text>
</comment>
<sequence>MDRKAKLRRTTEYERLGSEYVDVSQWRKWGPYLAERAWGTVREDYSSNGDSWNYFPFEEALSRAYRWNEDGLGGICDIEQNLCLGLAFWNEKDPFLKERLFGLTNSQGNHGEDVKERYWYIDSTPSHSWMHFRYHYPQQPFPYQELLEENQRRSRDEAEYEIEDTHIFDDDKFWEIDVVYAKESPGIIAFEISARNCSSESATLHILPSIWFRDTWSWRVEAQKPSLSLDGDTIVSSHPRLGTSYLKGDGEYKALFCDNESNNERLFGSASTTQYPKDAINDYVVTGATTTNPANTGTKAALHYLREVEAGQTTVVRVVFSHGEESPIDLSDDFSDLLVKRRAEADEFYGALSPKATSSEEASIMRQAFAGMLWSKQFYHFDVERWIDGDPGQPSPPDERSSGRNASWRHFHALDVISMPDTWEYPWFAAWDLAFHCITLSHVDAAFAKRQLILMCREWYMHPSGALPAYEWAFDDANPPVHAWAALRVFEIDGDDDYDFLERVFHKLLINFTWWVNRKDTEGNNVFQGGFLGLDNIGPFNRSDLPPTLGRLEQSDGTAWMAFYSLSMLDIALVLAEHDDTYEDVATKFFEHFAYIAAAMDAQGLWNEEDGFYFDIVRFADGGSQPLRAFSMVGLIAMCAVTILEPEVSSLVPQFTRRLNWFINNKPQYSGAISYSINDDDQKRILLSVVSPERLCRILGRVLDEDEFLSPHGIRALSKYHKDNPLHLNLGNVEARLDYEPGESSSPLFGGNSNWRGPVWFPLNYLVIEALSRFGSFCGDQVKIEYPSGSGNNATLAQVSNALTKRLTSLFQIDESGSRPAMPKIKSQYLYFHEYFNGDTGEGLGASHQTGWTGLIGDLIIRSGDSNNSQI</sequence>
<dbReference type="InterPro" id="IPR008928">
    <property type="entry name" value="6-hairpin_glycosidase_sf"/>
</dbReference>
<dbReference type="Pfam" id="PF22422">
    <property type="entry name" value="MGH1-like_GH"/>
    <property type="match status" value="2"/>
</dbReference>
<dbReference type="InterPro" id="IPR012341">
    <property type="entry name" value="6hp_glycosidase-like_sf"/>
</dbReference>
<dbReference type="RefSeq" id="WP_082058823.1">
    <property type="nucleotide sequence ID" value="NZ_JXYS01000108.1"/>
</dbReference>
<keyword evidence="3" id="KW-1185">Reference proteome</keyword>
<dbReference type="Gene3D" id="1.50.10.10">
    <property type="match status" value="2"/>
</dbReference>
<organism evidence="2 3">
    <name type="scientific">Acidithrix ferrooxidans</name>
    <dbReference type="NCBI Taxonomy" id="1280514"/>
    <lineage>
        <taxon>Bacteria</taxon>
        <taxon>Bacillati</taxon>
        <taxon>Actinomycetota</taxon>
        <taxon>Acidimicrobiia</taxon>
        <taxon>Acidimicrobiales</taxon>
        <taxon>Acidimicrobiaceae</taxon>
        <taxon>Acidithrix</taxon>
    </lineage>
</organism>
<name>A0A0D8HDV3_9ACTN</name>
<dbReference type="SUPFAM" id="SSF48208">
    <property type="entry name" value="Six-hairpin glycosidases"/>
    <property type="match status" value="1"/>
</dbReference>
<evidence type="ECO:0000259" key="1">
    <source>
        <dbReference type="Pfam" id="PF22422"/>
    </source>
</evidence>
<proteinExistence type="predicted"/>
<feature type="domain" description="Mannosylglycerate hydrolase MGH1-like glycoside hydrolase" evidence="1">
    <location>
        <begin position="425"/>
        <end position="525"/>
    </location>
</feature>
<dbReference type="GO" id="GO:0004573">
    <property type="term" value="F:Glc3Man9GlcNAc2 oligosaccharide glucosidase activity"/>
    <property type="evidence" value="ECO:0007669"/>
    <property type="project" value="InterPro"/>
</dbReference>
<evidence type="ECO:0000313" key="2">
    <source>
        <dbReference type="EMBL" id="KJF15962.1"/>
    </source>
</evidence>
<gene>
    <name evidence="2" type="ORF">AXFE_31880</name>
</gene>
<dbReference type="EMBL" id="JXYS01000108">
    <property type="protein sequence ID" value="KJF15962.1"/>
    <property type="molecule type" value="Genomic_DNA"/>
</dbReference>
<dbReference type="Proteomes" id="UP000032360">
    <property type="component" value="Unassembled WGS sequence"/>
</dbReference>
<dbReference type="STRING" id="1280514.AXFE_31880"/>
<dbReference type="InterPro" id="IPR054491">
    <property type="entry name" value="MGH1-like_GH"/>
</dbReference>
<reference evidence="2 3" key="1">
    <citation type="submission" date="2015-01" db="EMBL/GenBank/DDBJ databases">
        <title>Draft genome of the acidophilic iron oxidizer Acidithrix ferrooxidans strain Py-F3.</title>
        <authorList>
            <person name="Poehlein A."/>
            <person name="Eisen S."/>
            <person name="Schloemann M."/>
            <person name="Johnson B.D."/>
            <person name="Daniel R."/>
            <person name="Muehling M."/>
        </authorList>
    </citation>
    <scope>NUCLEOTIDE SEQUENCE [LARGE SCALE GENOMIC DNA]</scope>
    <source>
        <strain evidence="2 3">Py-F3</strain>
    </source>
</reference>
<evidence type="ECO:0000313" key="3">
    <source>
        <dbReference type="Proteomes" id="UP000032360"/>
    </source>
</evidence>